<organism evidence="15 16">
    <name type="scientific">Pseudoclavibacter chungangensis</name>
    <dbReference type="NCBI Taxonomy" id="587635"/>
    <lineage>
        <taxon>Bacteria</taxon>
        <taxon>Bacillati</taxon>
        <taxon>Actinomycetota</taxon>
        <taxon>Actinomycetes</taxon>
        <taxon>Micrococcales</taxon>
        <taxon>Microbacteriaceae</taxon>
        <taxon>Pseudoclavibacter</taxon>
    </lineage>
</organism>
<feature type="domain" description="Peptidase M1 membrane alanine aminopeptidase" evidence="13">
    <location>
        <begin position="228"/>
        <end position="419"/>
    </location>
</feature>
<dbReference type="Proteomes" id="UP000467240">
    <property type="component" value="Unassembled WGS sequence"/>
</dbReference>
<gene>
    <name evidence="15" type="ORF">F8O01_03640</name>
</gene>
<dbReference type="EC" id="3.4.11.2" evidence="4"/>
<dbReference type="InterPro" id="IPR001930">
    <property type="entry name" value="Peptidase_M1"/>
</dbReference>
<evidence type="ECO:0000256" key="3">
    <source>
        <dbReference type="ARBA" id="ARBA00010136"/>
    </source>
</evidence>
<evidence type="ECO:0000313" key="16">
    <source>
        <dbReference type="Proteomes" id="UP000467240"/>
    </source>
</evidence>
<evidence type="ECO:0000256" key="8">
    <source>
        <dbReference type="ARBA" id="ARBA00022801"/>
    </source>
</evidence>
<name>A0A7J5BZS2_9MICO</name>
<dbReference type="InterPro" id="IPR042097">
    <property type="entry name" value="Aminopeptidase_N-like_N_sf"/>
</dbReference>
<comment type="caution">
    <text evidence="15">The sequence shown here is derived from an EMBL/GenBank/DDBJ whole genome shotgun (WGS) entry which is preliminary data.</text>
</comment>
<evidence type="ECO:0000259" key="13">
    <source>
        <dbReference type="Pfam" id="PF01433"/>
    </source>
</evidence>
<evidence type="ECO:0000256" key="11">
    <source>
        <dbReference type="ARBA" id="ARBA00029811"/>
    </source>
</evidence>
<evidence type="ECO:0000256" key="10">
    <source>
        <dbReference type="ARBA" id="ARBA00023049"/>
    </source>
</evidence>
<dbReference type="Pfam" id="PF01433">
    <property type="entry name" value="Peptidase_M1"/>
    <property type="match status" value="1"/>
</dbReference>
<dbReference type="GO" id="GO:0006508">
    <property type="term" value="P:proteolysis"/>
    <property type="evidence" value="ECO:0007669"/>
    <property type="project" value="UniProtKB-KW"/>
</dbReference>
<dbReference type="InterPro" id="IPR050344">
    <property type="entry name" value="Peptidase_M1_aminopeptidases"/>
</dbReference>
<dbReference type="SUPFAM" id="SSF55486">
    <property type="entry name" value="Metalloproteases ('zincins'), catalytic domain"/>
    <property type="match status" value="1"/>
</dbReference>
<dbReference type="InterPro" id="IPR027268">
    <property type="entry name" value="Peptidase_M4/M1_CTD_sf"/>
</dbReference>
<dbReference type="Pfam" id="PF17900">
    <property type="entry name" value="Peptidase_M1_N"/>
    <property type="match status" value="1"/>
</dbReference>
<comment type="cofactor">
    <cofactor evidence="2">
        <name>Zn(2+)</name>
        <dbReference type="ChEBI" id="CHEBI:29105"/>
    </cofactor>
</comment>
<comment type="similarity">
    <text evidence="3">Belongs to the peptidase M1 family.</text>
</comment>
<dbReference type="SUPFAM" id="SSF63737">
    <property type="entry name" value="Leukotriene A4 hydrolase N-terminal domain"/>
    <property type="match status" value="1"/>
</dbReference>
<reference evidence="15 16" key="1">
    <citation type="submission" date="2019-09" db="EMBL/GenBank/DDBJ databases">
        <title>Phylogeny of genus Pseudoclavibacter and closely related genus.</title>
        <authorList>
            <person name="Li Y."/>
        </authorList>
    </citation>
    <scope>NUCLEOTIDE SEQUENCE [LARGE SCALE GENOMIC DNA]</scope>
    <source>
        <strain evidence="15 16">DSM 23821</strain>
    </source>
</reference>
<dbReference type="GO" id="GO:0008270">
    <property type="term" value="F:zinc ion binding"/>
    <property type="evidence" value="ECO:0007669"/>
    <property type="project" value="InterPro"/>
</dbReference>
<dbReference type="GO" id="GO:0016285">
    <property type="term" value="F:alanyl aminopeptidase activity"/>
    <property type="evidence" value="ECO:0007669"/>
    <property type="project" value="UniProtKB-EC"/>
</dbReference>
<dbReference type="PRINTS" id="PR00756">
    <property type="entry name" value="ALADIPTASE"/>
</dbReference>
<evidence type="ECO:0000256" key="6">
    <source>
        <dbReference type="ARBA" id="ARBA00022670"/>
    </source>
</evidence>
<dbReference type="EMBL" id="WBJZ01000004">
    <property type="protein sequence ID" value="KAB1660036.1"/>
    <property type="molecule type" value="Genomic_DNA"/>
</dbReference>
<dbReference type="Gene3D" id="2.60.40.1730">
    <property type="entry name" value="tricorn interacting facor f3 domain"/>
    <property type="match status" value="1"/>
</dbReference>
<keyword evidence="8" id="KW-0378">Hydrolase</keyword>
<evidence type="ECO:0000256" key="7">
    <source>
        <dbReference type="ARBA" id="ARBA00022723"/>
    </source>
</evidence>
<protein>
    <recommendedName>
        <fullName evidence="5">Aminopeptidase N</fullName>
        <ecNumber evidence="4">3.4.11.2</ecNumber>
    </recommendedName>
    <alternativeName>
        <fullName evidence="11">Alanine aminopeptidase</fullName>
    </alternativeName>
    <alternativeName>
        <fullName evidence="12">Lysyl aminopeptidase</fullName>
    </alternativeName>
</protein>
<dbReference type="InterPro" id="IPR014782">
    <property type="entry name" value="Peptidase_M1_dom"/>
</dbReference>
<evidence type="ECO:0000256" key="2">
    <source>
        <dbReference type="ARBA" id="ARBA00001947"/>
    </source>
</evidence>
<keyword evidence="10" id="KW-0482">Metalloprotease</keyword>
<sequence length="430" mass="47967">MTDPYLRTNGDDGYGVDRYELDLRYKVANNRLEGTATIQATAFATLPVITLDLSNLRVGRVLVDGQKIGRATHTGHKLKLKPRRPIPAGNAFTVTIDYAGAPGPRRSRWGQLGWEELTDGVLVASQPSGASTWFPCNDRVDDKAQYDIRFRTDHAYTVVCNGELVDKRTASGTTQWRYVQREPTSTYLATVEIGRYEIERIDLAGVRGSLVHPRALRGRVRADFGKLGRMMAFFSECFGPYPFPSYTVVVTEDELEIPLESQGGATFGSNHADGKGGSERLVAHELAHQWFGNSVGLARWSDIWLNEGFACYSEWLWSEHRGGPSAASLARTHHAILARTTQPAPLIDPGAARMFDDWVYKRGALTLHALRRRIGDERFFELLRTWTAQRSHGTATTSEFRVLAAAFSVRPLDDLFDAWLGAVELPTLPR</sequence>
<keyword evidence="6" id="KW-0645">Protease</keyword>
<dbReference type="GO" id="GO:0008237">
    <property type="term" value="F:metallopeptidase activity"/>
    <property type="evidence" value="ECO:0007669"/>
    <property type="project" value="UniProtKB-KW"/>
</dbReference>
<dbReference type="RefSeq" id="WP_158039534.1">
    <property type="nucleotide sequence ID" value="NZ_JACCFV010000001.1"/>
</dbReference>
<dbReference type="PANTHER" id="PTHR11533">
    <property type="entry name" value="PROTEASE M1 ZINC METALLOPROTEASE"/>
    <property type="match status" value="1"/>
</dbReference>
<proteinExistence type="inferred from homology"/>
<dbReference type="OrthoDB" id="100605at2"/>
<dbReference type="AlphaFoldDB" id="A0A7J5BZS2"/>
<dbReference type="InterPro" id="IPR045357">
    <property type="entry name" value="Aminopeptidase_N-like_N"/>
</dbReference>
<dbReference type="CDD" id="cd09603">
    <property type="entry name" value="M1_APN_like"/>
    <property type="match status" value="1"/>
</dbReference>
<dbReference type="Gene3D" id="1.10.390.10">
    <property type="entry name" value="Neutral Protease Domain 2"/>
    <property type="match status" value="1"/>
</dbReference>
<keyword evidence="9" id="KW-0862">Zinc</keyword>
<evidence type="ECO:0000256" key="5">
    <source>
        <dbReference type="ARBA" id="ARBA00015611"/>
    </source>
</evidence>
<evidence type="ECO:0000313" key="15">
    <source>
        <dbReference type="EMBL" id="KAB1660036.1"/>
    </source>
</evidence>
<keyword evidence="7" id="KW-0479">Metal-binding</keyword>
<evidence type="ECO:0000256" key="4">
    <source>
        <dbReference type="ARBA" id="ARBA00012564"/>
    </source>
</evidence>
<feature type="domain" description="Aminopeptidase N-like N-terminal" evidence="14">
    <location>
        <begin position="18"/>
        <end position="188"/>
    </location>
</feature>
<evidence type="ECO:0000256" key="1">
    <source>
        <dbReference type="ARBA" id="ARBA00000098"/>
    </source>
</evidence>
<evidence type="ECO:0000256" key="9">
    <source>
        <dbReference type="ARBA" id="ARBA00022833"/>
    </source>
</evidence>
<evidence type="ECO:0000259" key="14">
    <source>
        <dbReference type="Pfam" id="PF17900"/>
    </source>
</evidence>
<accession>A0A7J5BZS2</accession>
<comment type="catalytic activity">
    <reaction evidence="1">
        <text>Release of an N-terminal amino acid, Xaa-|-Yaa- from a peptide, amide or arylamide. Xaa is preferably Ala, but may be most amino acids including Pro (slow action). When a terminal hydrophobic residue is followed by a prolyl residue, the two may be released as an intact Xaa-Pro dipeptide.</text>
        <dbReference type="EC" id="3.4.11.2"/>
    </reaction>
</comment>
<keyword evidence="16" id="KW-1185">Reference proteome</keyword>
<evidence type="ECO:0000256" key="12">
    <source>
        <dbReference type="ARBA" id="ARBA00031533"/>
    </source>
</evidence>